<comment type="subunit">
    <text evidence="7">Associated with nucleolar and cytoplasmic pre-60S particles. At the end of biogenesis it dissociates from cytoplasmic pre-60S particles and is likely to be exchanged for its ribosomal homologue, RPL24.</text>
</comment>
<proteinExistence type="inferred from homology"/>
<dbReference type="FunFam" id="2.30.170.20:FF:000001">
    <property type="entry name" value="probable ribosome biogenesis protein RLP24"/>
    <property type="match status" value="1"/>
</dbReference>
<accession>A0AA88LBZ6</accession>
<comment type="caution">
    <text evidence="9">The sequence shown here is derived from an EMBL/GenBank/DDBJ whole genome shotgun (WGS) entry which is preliminary data.</text>
</comment>
<evidence type="ECO:0000259" key="8">
    <source>
        <dbReference type="SMART" id="SM00746"/>
    </source>
</evidence>
<comment type="function">
    <text evidence="6">Involved in the biogenesis of the 60S ribosomal subunit. Ensures the docking of NOG1 to pre-60S particles.</text>
</comment>
<dbReference type="CDD" id="cd00472">
    <property type="entry name" value="Ribosomal_L24e_L24"/>
    <property type="match status" value="1"/>
</dbReference>
<evidence type="ECO:0000256" key="7">
    <source>
        <dbReference type="ARBA" id="ARBA00064137"/>
    </source>
</evidence>
<dbReference type="InterPro" id="IPR023442">
    <property type="entry name" value="Ribosomal_eL24_CS"/>
</dbReference>
<evidence type="ECO:0000313" key="9">
    <source>
        <dbReference type="EMBL" id="KAK2720584.1"/>
    </source>
</evidence>
<evidence type="ECO:0000313" key="10">
    <source>
        <dbReference type="Proteomes" id="UP001187531"/>
    </source>
</evidence>
<dbReference type="Proteomes" id="UP001187531">
    <property type="component" value="Unassembled WGS sequence"/>
</dbReference>
<dbReference type="PANTHER" id="PTHR10792:SF8">
    <property type="entry name" value="RIBOSOME BIOGENESIS PROTEIN RLP24-RELATED"/>
    <property type="match status" value="1"/>
</dbReference>
<evidence type="ECO:0000256" key="2">
    <source>
        <dbReference type="ARBA" id="ARBA00005647"/>
    </source>
</evidence>
<feature type="domain" description="TRASH" evidence="8">
    <location>
        <begin position="6"/>
        <end position="44"/>
    </location>
</feature>
<organism evidence="9 10">
    <name type="scientific">Artemia franciscana</name>
    <name type="common">Brine shrimp</name>
    <name type="synonym">Artemia sanfranciscana</name>
    <dbReference type="NCBI Taxonomy" id="6661"/>
    <lineage>
        <taxon>Eukaryota</taxon>
        <taxon>Metazoa</taxon>
        <taxon>Ecdysozoa</taxon>
        <taxon>Arthropoda</taxon>
        <taxon>Crustacea</taxon>
        <taxon>Branchiopoda</taxon>
        <taxon>Anostraca</taxon>
        <taxon>Artemiidae</taxon>
        <taxon>Artemia</taxon>
    </lineage>
</organism>
<keyword evidence="10" id="KW-1185">Reference proteome</keyword>
<name>A0AA88LBZ6_ARTSF</name>
<dbReference type="GO" id="GO:0005730">
    <property type="term" value="C:nucleolus"/>
    <property type="evidence" value="ECO:0007669"/>
    <property type="project" value="TreeGrafter"/>
</dbReference>
<comment type="subcellular location">
    <subcellularLocation>
        <location evidence="1">Nucleus</location>
    </subcellularLocation>
</comment>
<dbReference type="InterPro" id="IPR011017">
    <property type="entry name" value="TRASH_dom"/>
</dbReference>
<dbReference type="EMBL" id="JAVRJZ010000007">
    <property type="protein sequence ID" value="KAK2720584.1"/>
    <property type="molecule type" value="Genomic_DNA"/>
</dbReference>
<dbReference type="InterPro" id="IPR000988">
    <property type="entry name" value="Ribosomal_eL24-rel_N"/>
</dbReference>
<dbReference type="SUPFAM" id="SSF57716">
    <property type="entry name" value="Glucocorticoid receptor-like (DNA-binding domain)"/>
    <property type="match status" value="1"/>
</dbReference>
<dbReference type="PANTHER" id="PTHR10792">
    <property type="entry name" value="60S RIBOSOMAL PROTEIN L24"/>
    <property type="match status" value="1"/>
</dbReference>
<dbReference type="SMART" id="SM00746">
    <property type="entry name" value="TRASH"/>
    <property type="match status" value="1"/>
</dbReference>
<keyword evidence="4" id="KW-0539">Nucleus</keyword>
<dbReference type="PROSITE" id="PS01073">
    <property type="entry name" value="RIBOSOMAL_L24E"/>
    <property type="match status" value="1"/>
</dbReference>
<gene>
    <name evidence="9" type="ORF">QYM36_004460</name>
</gene>
<evidence type="ECO:0000256" key="5">
    <source>
        <dbReference type="ARBA" id="ARBA00039784"/>
    </source>
</evidence>
<evidence type="ECO:0000256" key="1">
    <source>
        <dbReference type="ARBA" id="ARBA00004123"/>
    </source>
</evidence>
<dbReference type="Pfam" id="PF01246">
    <property type="entry name" value="Ribosomal_L24e"/>
    <property type="match status" value="1"/>
</dbReference>
<comment type="similarity">
    <text evidence="2">Belongs to the eukaryotic ribosomal protein eL24 family.</text>
</comment>
<dbReference type="AlphaFoldDB" id="A0AA88LBZ6"/>
<dbReference type="GO" id="GO:0003735">
    <property type="term" value="F:structural constituent of ribosome"/>
    <property type="evidence" value="ECO:0007669"/>
    <property type="project" value="InterPro"/>
</dbReference>
<reference evidence="9" key="1">
    <citation type="submission" date="2023-07" db="EMBL/GenBank/DDBJ databases">
        <title>Chromosome-level genome assembly of Artemia franciscana.</title>
        <authorList>
            <person name="Jo E."/>
        </authorList>
    </citation>
    <scope>NUCLEOTIDE SEQUENCE</scope>
    <source>
        <tissue evidence="9">Whole body</tissue>
    </source>
</reference>
<dbReference type="GO" id="GO:0042273">
    <property type="term" value="P:ribosomal large subunit biogenesis"/>
    <property type="evidence" value="ECO:0007669"/>
    <property type="project" value="TreeGrafter"/>
</dbReference>
<evidence type="ECO:0000256" key="6">
    <source>
        <dbReference type="ARBA" id="ARBA00059003"/>
    </source>
</evidence>
<dbReference type="Gene3D" id="2.30.170.20">
    <property type="entry name" value="Ribosomal protein L24e"/>
    <property type="match status" value="1"/>
</dbReference>
<evidence type="ECO:0000256" key="4">
    <source>
        <dbReference type="ARBA" id="ARBA00023242"/>
    </source>
</evidence>
<keyword evidence="3" id="KW-0690">Ribosome biogenesis</keyword>
<protein>
    <recommendedName>
        <fullName evidence="5">Probable ribosome biogenesis protein RLP24</fullName>
    </recommendedName>
</protein>
<evidence type="ECO:0000256" key="3">
    <source>
        <dbReference type="ARBA" id="ARBA00022517"/>
    </source>
</evidence>
<dbReference type="InterPro" id="IPR038630">
    <property type="entry name" value="L24e/L24_sf"/>
</dbReference>
<dbReference type="InterPro" id="IPR056366">
    <property type="entry name" value="Ribosomal_eL24"/>
</dbReference>
<sequence>MRIEKCYFCSSSVYPGHGMVFIRNDCKTFRFCRSKCQKAFKKKKNPRKTKWTKAFRKSHGKELANDPTFEFEKRRNVPVKYDRETFQKTVEAMKRVEEIRQRRVANHVLKRLQKGKEIQRVCDRIEVQRNLSLIRSPAAGLKKVERIVEEVRTEDREMVMEE</sequence>